<dbReference type="PANTHER" id="PTHR36786">
    <property type="entry name" value="2-ISOPROPYLMALATE SYNTHASE"/>
    <property type="match status" value="1"/>
</dbReference>
<organism evidence="2 3">
    <name type="scientific">Linum trigynum</name>
    <dbReference type="NCBI Taxonomy" id="586398"/>
    <lineage>
        <taxon>Eukaryota</taxon>
        <taxon>Viridiplantae</taxon>
        <taxon>Streptophyta</taxon>
        <taxon>Embryophyta</taxon>
        <taxon>Tracheophyta</taxon>
        <taxon>Spermatophyta</taxon>
        <taxon>Magnoliopsida</taxon>
        <taxon>eudicotyledons</taxon>
        <taxon>Gunneridae</taxon>
        <taxon>Pentapetalae</taxon>
        <taxon>rosids</taxon>
        <taxon>fabids</taxon>
        <taxon>Malpighiales</taxon>
        <taxon>Linaceae</taxon>
        <taxon>Linum</taxon>
    </lineage>
</organism>
<reference evidence="2 3" key="1">
    <citation type="submission" date="2024-04" db="EMBL/GenBank/DDBJ databases">
        <authorList>
            <person name="Fracassetti M."/>
        </authorList>
    </citation>
    <scope>NUCLEOTIDE SEQUENCE [LARGE SCALE GENOMIC DNA]</scope>
</reference>
<dbReference type="Pfam" id="PF25104">
    <property type="entry name" value="DUF7812"/>
    <property type="match status" value="1"/>
</dbReference>
<evidence type="ECO:0000259" key="1">
    <source>
        <dbReference type="Pfam" id="PF25104"/>
    </source>
</evidence>
<dbReference type="PANTHER" id="PTHR36786:SF1">
    <property type="entry name" value="2-ISOPROPYLMALATE SYNTHASE"/>
    <property type="match status" value="1"/>
</dbReference>
<sequence length="688" mass="77061">MPTTTDFLYIVANTTGFLSDGFSSAEKVVKPTNLKWLYEFLVHLSSNHQITCSDFAATSNLSGAVAEIAGVKLKSRDLVDLADILYKELSWRFDEFFSALSDHDSGLEAFTLSIEVVASLLRCCMAMLPFMLHDQALLVEEGRVLLSILRRLISLEGTYVNGDCTSSIAPSLGLSTFACAMLEVFADELLVHQPLYKFLMAIDSRSSRNEMLFKGYAANCDTGTLLEVICAHFILSGFPGLGSDEHLTKMLFWCHENREVRTPGICLQAALSLVINPVIGSAPKVFQAYLIVLTAETVGIGKPDENERMELAPVISSYFSAFERSIDLYARFVPSLCVDRHHFCASGGHHDALSKSSSHQLTAFDSFLQAGTRDALHNLIAKLNSDWLTSVRNASLKSNIVVSSVDYVKESLYVFEECHRNKILSILDCIVDECFSDANEESSPFPSEGETSHEDMLFLSSILKLMASSMLQTVWFLQRCPSAPNAYRNSIVKSASHFEELGINVPVGKRLHDKMMASDDVVVKHKESKSMLLHFSGLLSFSYSSRLDFLAKDCLLMIMASLSLFLVQEGSLDALQPAVDSRLQPPFSECPPAEKPRVVSSNSKKIAARMRQIRDKDSRTCNGEAYFMLVGAKPSEYEDLADYVECEHGKDYASWFRLRRRYKKWRSKKVRSRRLKRRNLMLRHLEGK</sequence>
<dbReference type="AlphaFoldDB" id="A0AAV2GBR6"/>
<feature type="domain" description="DUF7812" evidence="1">
    <location>
        <begin position="120"/>
        <end position="575"/>
    </location>
</feature>
<evidence type="ECO:0000313" key="2">
    <source>
        <dbReference type="EMBL" id="CAL1408154.1"/>
    </source>
</evidence>
<dbReference type="Proteomes" id="UP001497516">
    <property type="component" value="Chromosome 8"/>
</dbReference>
<gene>
    <name evidence="2" type="ORF">LTRI10_LOCUS47773</name>
</gene>
<proteinExistence type="predicted"/>
<keyword evidence="3" id="KW-1185">Reference proteome</keyword>
<evidence type="ECO:0000313" key="3">
    <source>
        <dbReference type="Proteomes" id="UP001497516"/>
    </source>
</evidence>
<dbReference type="EMBL" id="OZ034821">
    <property type="protein sequence ID" value="CAL1408154.1"/>
    <property type="molecule type" value="Genomic_DNA"/>
</dbReference>
<name>A0AAV2GBR6_9ROSI</name>
<dbReference type="InterPro" id="IPR056714">
    <property type="entry name" value="DUF7812"/>
</dbReference>
<accession>A0AAV2GBR6</accession>
<protein>
    <recommendedName>
        <fullName evidence="1">DUF7812 domain-containing protein</fullName>
    </recommendedName>
</protein>